<dbReference type="EMBL" id="QSKC01000014">
    <property type="protein sequence ID" value="RHE31261.1"/>
    <property type="molecule type" value="Genomic_DNA"/>
</dbReference>
<feature type="domain" description="ATP-grasp" evidence="4">
    <location>
        <begin position="139"/>
        <end position="346"/>
    </location>
</feature>
<dbReference type="Proteomes" id="UP000285290">
    <property type="component" value="Unassembled WGS sequence"/>
</dbReference>
<evidence type="ECO:0000313" key="6">
    <source>
        <dbReference type="EMBL" id="RHE31261.1"/>
    </source>
</evidence>
<protein>
    <recommendedName>
        <fullName evidence="4">ATP-grasp domain-containing protein</fullName>
    </recommendedName>
</protein>
<dbReference type="RefSeq" id="WP_117920452.1">
    <property type="nucleotide sequence ID" value="NZ_JANGBN010000010.1"/>
</dbReference>
<dbReference type="Gene3D" id="3.30.1490.20">
    <property type="entry name" value="ATP-grasp fold, A domain"/>
    <property type="match status" value="1"/>
</dbReference>
<reference evidence="7 8" key="1">
    <citation type="submission" date="2018-08" db="EMBL/GenBank/DDBJ databases">
        <title>A genome reference for cultivated species of the human gut microbiota.</title>
        <authorList>
            <person name="Zou Y."/>
            <person name="Xue W."/>
            <person name="Luo G."/>
        </authorList>
    </citation>
    <scope>NUCLEOTIDE SEQUENCE [LARGE SCALE GENOMIC DNA]</scope>
    <source>
        <strain evidence="6 7">AM29-10</strain>
        <strain evidence="5 8">AM36-3AA</strain>
    </source>
</reference>
<dbReference type="InterPro" id="IPR011095">
    <property type="entry name" value="Dala_Dala_lig_C"/>
</dbReference>
<keyword evidence="3" id="KW-0067">ATP-binding</keyword>
<evidence type="ECO:0000256" key="3">
    <source>
        <dbReference type="PROSITE-ProRule" id="PRU00409"/>
    </source>
</evidence>
<dbReference type="PANTHER" id="PTHR23132">
    <property type="entry name" value="D-ALANINE--D-ALANINE LIGASE"/>
    <property type="match status" value="1"/>
</dbReference>
<comment type="similarity">
    <text evidence="1">Belongs to the D-alanine--D-alanine ligase family.</text>
</comment>
<dbReference type="Proteomes" id="UP000286104">
    <property type="component" value="Unassembled WGS sequence"/>
</dbReference>
<gene>
    <name evidence="6" type="ORF">DW753_10750</name>
    <name evidence="5" type="ORF">DW848_16400</name>
</gene>
<proteinExistence type="inferred from homology"/>
<dbReference type="PANTHER" id="PTHR23132:SF23">
    <property type="entry name" value="D-ALANINE--D-ALANINE LIGASE B"/>
    <property type="match status" value="1"/>
</dbReference>
<keyword evidence="2" id="KW-0436">Ligase</keyword>
<dbReference type="GO" id="GO:0008716">
    <property type="term" value="F:D-alanine-D-alanine ligase activity"/>
    <property type="evidence" value="ECO:0007669"/>
    <property type="project" value="InterPro"/>
</dbReference>
<dbReference type="AlphaFoldDB" id="A0A413ZWW0"/>
<evidence type="ECO:0000259" key="4">
    <source>
        <dbReference type="PROSITE" id="PS50975"/>
    </source>
</evidence>
<dbReference type="PROSITE" id="PS50975">
    <property type="entry name" value="ATP_GRASP"/>
    <property type="match status" value="1"/>
</dbReference>
<evidence type="ECO:0000313" key="5">
    <source>
        <dbReference type="EMBL" id="RHC34144.1"/>
    </source>
</evidence>
<sequence length="353" mass="40417">MDTKQILDYYINIGKNNTKKYKIALVANVRGKTKNYVDFDSSSVINEYFSLTLYEEIQRTLRNAGYEVCTFFDEDDFIKAVLENKIGNLEQLIVMNSSQKGTHIGRKSLVPAFCGLHNIKFTGSNAYVVSLCRNKFHTNCISQNRNLYTPDTYIYNLKYGWISGKPTLGEKVIIKLNNEACSIGMTKKNIIKYDENSDEIISTMAKEFRQDIILQKFICGFEVEVPIIMGKNVCSLDPVGIELNNEHFLGQEILDYEIRGNHSFEYFHFKNQYPEISEKIKKNSAQIGKLLGIEGIGRIDYRITENGEAFVTDIATNPHITSISSIATAFSWLEYSYTDMFYTMIGLSIEKYV</sequence>
<dbReference type="Gene3D" id="3.30.470.20">
    <property type="entry name" value="ATP-grasp fold, B domain"/>
    <property type="match status" value="1"/>
</dbReference>
<organism evidence="5 8">
    <name type="scientific">Agathobacter rectalis</name>
    <dbReference type="NCBI Taxonomy" id="39491"/>
    <lineage>
        <taxon>Bacteria</taxon>
        <taxon>Bacillati</taxon>
        <taxon>Bacillota</taxon>
        <taxon>Clostridia</taxon>
        <taxon>Lachnospirales</taxon>
        <taxon>Lachnospiraceae</taxon>
        <taxon>Agathobacter</taxon>
    </lineage>
</organism>
<evidence type="ECO:0000256" key="2">
    <source>
        <dbReference type="ARBA" id="ARBA00022598"/>
    </source>
</evidence>
<accession>A0A413ZWW0</accession>
<dbReference type="InterPro" id="IPR011761">
    <property type="entry name" value="ATP-grasp"/>
</dbReference>
<evidence type="ECO:0000313" key="8">
    <source>
        <dbReference type="Proteomes" id="UP000286104"/>
    </source>
</evidence>
<dbReference type="Pfam" id="PF07478">
    <property type="entry name" value="Dala_Dala_lig_C"/>
    <property type="match status" value="1"/>
</dbReference>
<comment type="caution">
    <text evidence="5">The sequence shown here is derived from an EMBL/GenBank/DDBJ whole genome shotgun (WGS) entry which is preliminary data.</text>
</comment>
<dbReference type="InterPro" id="IPR013815">
    <property type="entry name" value="ATP_grasp_subdomain_1"/>
</dbReference>
<evidence type="ECO:0000256" key="1">
    <source>
        <dbReference type="ARBA" id="ARBA00010871"/>
    </source>
</evidence>
<dbReference type="EMBL" id="QSHU01000044">
    <property type="protein sequence ID" value="RHC34144.1"/>
    <property type="molecule type" value="Genomic_DNA"/>
</dbReference>
<dbReference type="GO" id="GO:0046872">
    <property type="term" value="F:metal ion binding"/>
    <property type="evidence" value="ECO:0007669"/>
    <property type="project" value="InterPro"/>
</dbReference>
<evidence type="ECO:0000313" key="7">
    <source>
        <dbReference type="Proteomes" id="UP000285290"/>
    </source>
</evidence>
<name>A0A413ZWW0_9FIRM</name>
<keyword evidence="3" id="KW-0547">Nucleotide-binding</keyword>
<dbReference type="SUPFAM" id="SSF56059">
    <property type="entry name" value="Glutathione synthetase ATP-binding domain-like"/>
    <property type="match status" value="1"/>
</dbReference>
<dbReference type="GO" id="GO:0005524">
    <property type="term" value="F:ATP binding"/>
    <property type="evidence" value="ECO:0007669"/>
    <property type="project" value="UniProtKB-UniRule"/>
</dbReference>